<evidence type="ECO:0008006" key="4">
    <source>
        <dbReference type="Google" id="ProtNLM"/>
    </source>
</evidence>
<feature type="transmembrane region" description="Helical" evidence="1">
    <location>
        <begin position="135"/>
        <end position="155"/>
    </location>
</feature>
<keyword evidence="1" id="KW-1133">Transmembrane helix</keyword>
<evidence type="ECO:0000313" key="2">
    <source>
        <dbReference type="EMBL" id="KIL49643.1"/>
    </source>
</evidence>
<keyword evidence="1" id="KW-0472">Membrane</keyword>
<dbReference type="OrthoDB" id="2955631at2"/>
<comment type="caution">
    <text evidence="2">The sequence shown here is derived from an EMBL/GenBank/DDBJ whole genome shotgun (WGS) entry which is preliminary data.</text>
</comment>
<dbReference type="STRING" id="889306.KP78_11110"/>
<evidence type="ECO:0000313" key="3">
    <source>
        <dbReference type="Proteomes" id="UP000031938"/>
    </source>
</evidence>
<dbReference type="AlphaFoldDB" id="A0A0C2W0C9"/>
<keyword evidence="3" id="KW-1185">Reference proteome</keyword>
<evidence type="ECO:0000256" key="1">
    <source>
        <dbReference type="SAM" id="Phobius"/>
    </source>
</evidence>
<gene>
    <name evidence="2" type="ORF">KP78_11110</name>
</gene>
<reference evidence="2 3" key="1">
    <citation type="submission" date="2015-01" db="EMBL/GenBank/DDBJ databases">
        <title>Genome sequencing of Jeotgalibacillus soli.</title>
        <authorList>
            <person name="Goh K.M."/>
            <person name="Chan K.-G."/>
            <person name="Yaakop A.S."/>
            <person name="Ee R."/>
            <person name="Gan H.M."/>
            <person name="Chan C.S."/>
        </authorList>
    </citation>
    <scope>NUCLEOTIDE SEQUENCE [LARGE SCALE GENOMIC DNA]</scope>
    <source>
        <strain evidence="2 3">P9</strain>
    </source>
</reference>
<dbReference type="Proteomes" id="UP000031938">
    <property type="component" value="Unassembled WGS sequence"/>
</dbReference>
<accession>A0A0C2W0C9</accession>
<dbReference type="InterPro" id="IPR018723">
    <property type="entry name" value="DUF2254_membrane"/>
</dbReference>
<organism evidence="2 3">
    <name type="scientific">Jeotgalibacillus soli</name>
    <dbReference type="NCBI Taxonomy" id="889306"/>
    <lineage>
        <taxon>Bacteria</taxon>
        <taxon>Bacillati</taxon>
        <taxon>Bacillota</taxon>
        <taxon>Bacilli</taxon>
        <taxon>Bacillales</taxon>
        <taxon>Caryophanaceae</taxon>
        <taxon>Jeotgalibacillus</taxon>
    </lineage>
</organism>
<protein>
    <recommendedName>
        <fullName evidence="4">DUF2254 domain-containing protein</fullName>
    </recommendedName>
</protein>
<feature type="transmembrane region" description="Helical" evidence="1">
    <location>
        <begin position="103"/>
        <end position="123"/>
    </location>
</feature>
<feature type="transmembrane region" description="Helical" evidence="1">
    <location>
        <begin position="57"/>
        <end position="83"/>
    </location>
</feature>
<dbReference type="EMBL" id="JXRP01000009">
    <property type="protein sequence ID" value="KIL49643.1"/>
    <property type="molecule type" value="Genomic_DNA"/>
</dbReference>
<dbReference type="RefSeq" id="WP_052474615.1">
    <property type="nucleotide sequence ID" value="NZ_JXRP01000009.1"/>
</dbReference>
<keyword evidence="1" id="KW-0812">Transmembrane</keyword>
<proteinExistence type="predicted"/>
<dbReference type="PATRIC" id="fig|889306.3.peg.1119"/>
<dbReference type="Pfam" id="PF10011">
    <property type="entry name" value="DUF2254"/>
    <property type="match status" value="1"/>
</dbReference>
<name>A0A0C2W0C9_9BACL</name>
<sequence length="426" mass="47819">MVKGWVLKLKDKVWLIPAIYSLLAAGLAGGVAAVDIHWSSQLESFLPPILLTSVPLAQTILVGLSASLLTMTTFTFSTIMVVLTTYSSQYSPRTVKNFITDQLTLRVLGVFMGGFIYPTLSLILMRESQPDEPVIAAAVGVVLATICLVYFAVFIHQVATSIQVSSLIEQLSNDADRVIDYYLNLQKKDKVSLFHEAEWKVPDSSYQVQAGKYGYIQFVNYDALLALAKKHKLFIRVNMPIGSFVHRMSPLLTVYVDSDRIPEVKEIDLCGCFMVGRERDIDQDPIFAFQKMVEVALRAISPGINDPNTANDCIRHLGRLLGNISHLPTRDWVCIDSEKVPYIRFSLQSYEEILHGTFYQLRHYGKEDVSVIIAMLDALQFAAEGSPLTHRKTIVQMRDYVLETIDMNALPVLDQQLLQHKKEGTV</sequence>